<evidence type="ECO:0000256" key="5">
    <source>
        <dbReference type="ARBA" id="ARBA00029758"/>
    </source>
</evidence>
<evidence type="ECO:0000256" key="3">
    <source>
        <dbReference type="ARBA" id="ARBA00012098"/>
    </source>
</evidence>
<keyword evidence="9" id="KW-0413">Isomerase</keyword>
<dbReference type="Gene3D" id="2.60.120.10">
    <property type="entry name" value="Jelly Rolls"/>
    <property type="match status" value="1"/>
</dbReference>
<gene>
    <name evidence="9" type="ORF">AVDCRST_MAG40-1425</name>
</gene>
<name>A0A6J4L605_9BACT</name>
<evidence type="ECO:0000256" key="8">
    <source>
        <dbReference type="PIRSR" id="PIRSR600888-3"/>
    </source>
</evidence>
<evidence type="ECO:0000256" key="2">
    <source>
        <dbReference type="ARBA" id="ARBA00001997"/>
    </source>
</evidence>
<evidence type="ECO:0000313" key="9">
    <source>
        <dbReference type="EMBL" id="CAA9320233.1"/>
    </source>
</evidence>
<evidence type="ECO:0000256" key="1">
    <source>
        <dbReference type="ARBA" id="ARBA00001298"/>
    </source>
</evidence>
<protein>
    <recommendedName>
        <fullName evidence="4">dTDP-4-dehydrorhamnose 3,5-epimerase</fullName>
        <ecNumber evidence="3">5.1.3.13</ecNumber>
    </recommendedName>
    <alternativeName>
        <fullName evidence="6">Thymidine diphospho-4-keto-rhamnose 3,5-epimerase</fullName>
    </alternativeName>
    <alternativeName>
        <fullName evidence="5">dTDP-4-keto-6-deoxyglucose 3,5-epimerase</fullName>
    </alternativeName>
    <alternativeName>
        <fullName evidence="7">dTDP-6-deoxy-D-xylo-4-hexulose 3,5-epimerase</fullName>
    </alternativeName>
</protein>
<dbReference type="SUPFAM" id="SSF51182">
    <property type="entry name" value="RmlC-like cupins"/>
    <property type="match status" value="1"/>
</dbReference>
<evidence type="ECO:0000256" key="4">
    <source>
        <dbReference type="ARBA" id="ARBA00019595"/>
    </source>
</evidence>
<dbReference type="AlphaFoldDB" id="A0A6J4L605"/>
<dbReference type="InterPro" id="IPR000888">
    <property type="entry name" value="RmlC-like"/>
</dbReference>
<dbReference type="EC" id="5.1.3.13" evidence="3"/>
<sequence>KVSADYAPEADAGIAWNDPALGIDWPVSAAAACVSLKDALLPRLRELPTGFA</sequence>
<organism evidence="9">
    <name type="scientific">uncultured Gemmatimonadaceae bacterium</name>
    <dbReference type="NCBI Taxonomy" id="246130"/>
    <lineage>
        <taxon>Bacteria</taxon>
        <taxon>Pseudomonadati</taxon>
        <taxon>Gemmatimonadota</taxon>
        <taxon>Gemmatimonadia</taxon>
        <taxon>Gemmatimonadales</taxon>
        <taxon>Gemmatimonadaceae</taxon>
        <taxon>environmental samples</taxon>
    </lineage>
</organism>
<reference evidence="9" key="1">
    <citation type="submission" date="2020-02" db="EMBL/GenBank/DDBJ databases">
        <authorList>
            <person name="Meier V. D."/>
        </authorList>
    </citation>
    <scope>NUCLEOTIDE SEQUENCE</scope>
    <source>
        <strain evidence="9">AVDCRST_MAG40</strain>
    </source>
</reference>
<dbReference type="GO" id="GO:0008830">
    <property type="term" value="F:dTDP-4-dehydrorhamnose 3,5-epimerase activity"/>
    <property type="evidence" value="ECO:0007669"/>
    <property type="project" value="UniProtKB-EC"/>
</dbReference>
<dbReference type="Pfam" id="PF00908">
    <property type="entry name" value="dTDP_sugar_isom"/>
    <property type="match status" value="1"/>
</dbReference>
<dbReference type="EMBL" id="CADCTX010000450">
    <property type="protein sequence ID" value="CAA9320233.1"/>
    <property type="molecule type" value="Genomic_DNA"/>
</dbReference>
<evidence type="ECO:0000256" key="6">
    <source>
        <dbReference type="ARBA" id="ARBA00031424"/>
    </source>
</evidence>
<dbReference type="InterPro" id="IPR014710">
    <property type="entry name" value="RmlC-like_jellyroll"/>
</dbReference>
<accession>A0A6J4L605</accession>
<proteinExistence type="predicted"/>
<feature type="non-terminal residue" evidence="9">
    <location>
        <position position="1"/>
    </location>
</feature>
<dbReference type="InterPro" id="IPR011051">
    <property type="entry name" value="RmlC_Cupin_sf"/>
</dbReference>
<comment type="catalytic activity">
    <reaction evidence="1">
        <text>dTDP-4-dehydro-6-deoxy-alpha-D-glucose = dTDP-4-dehydro-beta-L-rhamnose</text>
        <dbReference type="Rhea" id="RHEA:16969"/>
        <dbReference type="ChEBI" id="CHEBI:57649"/>
        <dbReference type="ChEBI" id="CHEBI:62830"/>
        <dbReference type="EC" id="5.1.3.13"/>
    </reaction>
</comment>
<evidence type="ECO:0000256" key="7">
    <source>
        <dbReference type="ARBA" id="ARBA00033311"/>
    </source>
</evidence>
<comment type="function">
    <text evidence="2">Catalyzes the epimerization of the C3' and C5'positions of dTDP-6-deoxy-D-xylo-4-hexulose, forming dTDP-6-deoxy-L-lyxo-4-hexulose.</text>
</comment>
<feature type="site" description="Participates in a stacking interaction with the thymidine ring of dTDP-4-oxo-6-deoxyglucose" evidence="8">
    <location>
        <position position="6"/>
    </location>
</feature>